<dbReference type="PROSITE" id="PS01087">
    <property type="entry name" value="RADICAL_ACTIVATING"/>
    <property type="match status" value="1"/>
</dbReference>
<accession>A0A1I1DT94</accession>
<dbReference type="AlphaFoldDB" id="A0A1I1DT94"/>
<dbReference type="PIRSF" id="PIRSF000368">
    <property type="entry name" value="NrdG"/>
    <property type="match status" value="1"/>
</dbReference>
<dbReference type="InterPro" id="IPR012837">
    <property type="entry name" value="NrdG"/>
</dbReference>
<dbReference type="InterPro" id="IPR007197">
    <property type="entry name" value="rSAM"/>
</dbReference>
<dbReference type="SFLD" id="SFLDG01066">
    <property type="entry name" value="organic_radical-activating_enz"/>
    <property type="match status" value="1"/>
</dbReference>
<evidence type="ECO:0000256" key="5">
    <source>
        <dbReference type="ARBA" id="ARBA00022485"/>
    </source>
</evidence>
<protein>
    <recommendedName>
        <fullName evidence="4 12">Anaerobic ribonucleoside-triphosphate reductase-activating protein</fullName>
        <ecNumber evidence="12">1.97.1.-</ecNumber>
    </recommendedName>
</protein>
<evidence type="ECO:0000256" key="11">
    <source>
        <dbReference type="ARBA" id="ARBA00047365"/>
    </source>
</evidence>
<dbReference type="InterPro" id="IPR013785">
    <property type="entry name" value="Aldolase_TIM"/>
</dbReference>
<evidence type="ECO:0000256" key="12">
    <source>
        <dbReference type="PIRNR" id="PIRNR000368"/>
    </source>
</evidence>
<proteinExistence type="inferred from homology"/>
<organism evidence="13 14">
    <name type="scientific">Ruminococcus albus</name>
    <dbReference type="NCBI Taxonomy" id="1264"/>
    <lineage>
        <taxon>Bacteria</taxon>
        <taxon>Bacillati</taxon>
        <taxon>Bacillota</taxon>
        <taxon>Clostridia</taxon>
        <taxon>Eubacteriales</taxon>
        <taxon>Oscillospiraceae</taxon>
        <taxon>Ruminococcus</taxon>
    </lineage>
</organism>
<dbReference type="Gene3D" id="3.20.20.70">
    <property type="entry name" value="Aldolase class I"/>
    <property type="match status" value="1"/>
</dbReference>
<dbReference type="SUPFAM" id="SSF102114">
    <property type="entry name" value="Radical SAM enzymes"/>
    <property type="match status" value="1"/>
</dbReference>
<keyword evidence="10" id="KW-0411">Iron-sulfur</keyword>
<comment type="function">
    <text evidence="2 12">Activation of anaerobic ribonucleoside-triphosphate reductase under anaerobic conditions by generation of an organic free radical, using S-adenosylmethionine and reduced flavodoxin as cosubstrates to produce 5'-deoxy-adenosine.</text>
</comment>
<evidence type="ECO:0000256" key="10">
    <source>
        <dbReference type="ARBA" id="ARBA00023014"/>
    </source>
</evidence>
<dbReference type="InterPro" id="IPR034457">
    <property type="entry name" value="Organic_radical-activating"/>
</dbReference>
<dbReference type="GO" id="GO:0043365">
    <property type="term" value="F:[formate-C-acetyltransferase]-activating enzyme activity"/>
    <property type="evidence" value="ECO:0007669"/>
    <property type="project" value="InterPro"/>
</dbReference>
<evidence type="ECO:0000313" key="14">
    <source>
        <dbReference type="Proteomes" id="UP000182192"/>
    </source>
</evidence>
<dbReference type="GO" id="GO:0004748">
    <property type="term" value="F:ribonucleoside-diphosphate reductase activity, thioredoxin disulfide as acceptor"/>
    <property type="evidence" value="ECO:0007669"/>
    <property type="project" value="TreeGrafter"/>
</dbReference>
<comment type="catalytic activity">
    <reaction evidence="11">
        <text>glycyl-[protein] + reduced [flavodoxin] + S-adenosyl-L-methionine = glycin-2-yl radical-[protein] + semiquinone [flavodoxin] + 5'-deoxyadenosine + L-methionine + H(+)</text>
        <dbReference type="Rhea" id="RHEA:61976"/>
        <dbReference type="Rhea" id="RHEA-COMP:10622"/>
        <dbReference type="Rhea" id="RHEA-COMP:14480"/>
        <dbReference type="Rhea" id="RHEA-COMP:15993"/>
        <dbReference type="Rhea" id="RHEA-COMP:15994"/>
        <dbReference type="ChEBI" id="CHEBI:15378"/>
        <dbReference type="ChEBI" id="CHEBI:17319"/>
        <dbReference type="ChEBI" id="CHEBI:29947"/>
        <dbReference type="ChEBI" id="CHEBI:32722"/>
        <dbReference type="ChEBI" id="CHEBI:57618"/>
        <dbReference type="ChEBI" id="CHEBI:57844"/>
        <dbReference type="ChEBI" id="CHEBI:59789"/>
        <dbReference type="ChEBI" id="CHEBI:140311"/>
    </reaction>
</comment>
<keyword evidence="5" id="KW-0004">4Fe-4S</keyword>
<comment type="cofactor">
    <cofactor evidence="1">
        <name>[4Fe-4S] cluster</name>
        <dbReference type="ChEBI" id="CHEBI:49883"/>
    </cofactor>
</comment>
<evidence type="ECO:0000313" key="13">
    <source>
        <dbReference type="EMBL" id="SFB76238.1"/>
    </source>
</evidence>
<dbReference type="SFLD" id="SFLDF00299">
    <property type="entry name" value="anaerobic_ribonucleoside-triph"/>
    <property type="match status" value="1"/>
</dbReference>
<sequence>MNYGEIKNCDIADGIGVRVSLFVSGCTHCCEGCFNKMTWDFGYGKLFTAETENELLEMLSPDYIDGLTLLGGEPMEPDNQRALVPFLRRVSEKFPTKSIWCYTGCVLEKHLLAESHWRCEFTDEMLSMIDVLVDGEFILARRNISLAFRGSDNQRIIDLKKTLSGSETVLIDFD</sequence>
<dbReference type="EC" id="1.97.1.-" evidence="12"/>
<dbReference type="Proteomes" id="UP000182192">
    <property type="component" value="Unassembled WGS sequence"/>
</dbReference>
<dbReference type="GO" id="GO:0046872">
    <property type="term" value="F:metal ion binding"/>
    <property type="evidence" value="ECO:0007669"/>
    <property type="project" value="UniProtKB-KW"/>
</dbReference>
<name>A0A1I1DT94_RUMAL</name>
<evidence type="ECO:0000256" key="4">
    <source>
        <dbReference type="ARBA" id="ARBA00014281"/>
    </source>
</evidence>
<evidence type="ECO:0000256" key="2">
    <source>
        <dbReference type="ARBA" id="ARBA00003852"/>
    </source>
</evidence>
<keyword evidence="9" id="KW-0408">Iron</keyword>
<evidence type="ECO:0000256" key="7">
    <source>
        <dbReference type="ARBA" id="ARBA00022723"/>
    </source>
</evidence>
<dbReference type="OrthoDB" id="9782387at2"/>
<dbReference type="NCBIfam" id="TIGR02491">
    <property type="entry name" value="NrdG"/>
    <property type="match status" value="1"/>
</dbReference>
<reference evidence="13 14" key="1">
    <citation type="submission" date="2016-10" db="EMBL/GenBank/DDBJ databases">
        <authorList>
            <person name="de Groot N.N."/>
        </authorList>
    </citation>
    <scope>NUCLEOTIDE SEQUENCE [LARGE SCALE GENOMIC DNA]</scope>
    <source>
        <strain evidence="13 14">AR67</strain>
    </source>
</reference>
<dbReference type="SFLD" id="SFLDS00029">
    <property type="entry name" value="Radical_SAM"/>
    <property type="match status" value="1"/>
</dbReference>
<evidence type="ECO:0000256" key="9">
    <source>
        <dbReference type="ARBA" id="ARBA00023004"/>
    </source>
</evidence>
<dbReference type="PANTHER" id="PTHR30352:SF2">
    <property type="entry name" value="ANAEROBIC RIBONUCLEOSIDE-TRIPHOSPHATE REDUCTASE-ACTIVATING PROTEIN"/>
    <property type="match status" value="1"/>
</dbReference>
<dbReference type="InterPro" id="IPR001989">
    <property type="entry name" value="Radical_activat_CS"/>
</dbReference>
<keyword evidence="6" id="KW-0949">S-adenosyl-L-methionine</keyword>
<dbReference type="PANTHER" id="PTHR30352">
    <property type="entry name" value="PYRUVATE FORMATE-LYASE-ACTIVATING ENZYME"/>
    <property type="match status" value="1"/>
</dbReference>
<dbReference type="Pfam" id="PF13353">
    <property type="entry name" value="Fer4_12"/>
    <property type="match status" value="1"/>
</dbReference>
<dbReference type="SFLD" id="SFLDG01063">
    <property type="entry name" value="activating_enzymes__group_1"/>
    <property type="match status" value="1"/>
</dbReference>
<evidence type="ECO:0000256" key="6">
    <source>
        <dbReference type="ARBA" id="ARBA00022691"/>
    </source>
</evidence>
<dbReference type="EMBL" id="FOKQ01000003">
    <property type="protein sequence ID" value="SFB76238.1"/>
    <property type="molecule type" value="Genomic_DNA"/>
</dbReference>
<gene>
    <name evidence="13" type="ORF">SAMN02910406_00434</name>
</gene>
<dbReference type="RefSeq" id="WP_074959835.1">
    <property type="nucleotide sequence ID" value="NZ_FOKQ01000003.1"/>
</dbReference>
<evidence type="ECO:0000256" key="8">
    <source>
        <dbReference type="ARBA" id="ARBA00023002"/>
    </source>
</evidence>
<keyword evidence="7" id="KW-0479">Metal-binding</keyword>
<dbReference type="GO" id="GO:0051539">
    <property type="term" value="F:4 iron, 4 sulfur cluster binding"/>
    <property type="evidence" value="ECO:0007669"/>
    <property type="project" value="UniProtKB-KW"/>
</dbReference>
<keyword evidence="8 12" id="KW-0560">Oxidoreductase</keyword>
<comment type="similarity">
    <text evidence="3 12">Belongs to the organic radical-activating enzymes family.</text>
</comment>
<dbReference type="InterPro" id="IPR058240">
    <property type="entry name" value="rSAM_sf"/>
</dbReference>
<evidence type="ECO:0000256" key="1">
    <source>
        <dbReference type="ARBA" id="ARBA00001966"/>
    </source>
</evidence>
<evidence type="ECO:0000256" key="3">
    <source>
        <dbReference type="ARBA" id="ARBA00009777"/>
    </source>
</evidence>